<feature type="transmembrane region" description="Helical" evidence="2">
    <location>
        <begin position="403"/>
        <end position="423"/>
    </location>
</feature>
<feature type="transmembrane region" description="Helical" evidence="2">
    <location>
        <begin position="108"/>
        <end position="128"/>
    </location>
</feature>
<feature type="compositionally biased region" description="Basic and acidic residues" evidence="1">
    <location>
        <begin position="520"/>
        <end position="530"/>
    </location>
</feature>
<evidence type="ECO:0000313" key="5">
    <source>
        <dbReference type="Proteomes" id="UP001217918"/>
    </source>
</evidence>
<proteinExistence type="predicted"/>
<evidence type="ECO:0000256" key="2">
    <source>
        <dbReference type="SAM" id="Phobius"/>
    </source>
</evidence>
<dbReference type="Proteomes" id="UP001217918">
    <property type="component" value="Unassembled WGS sequence"/>
</dbReference>
<dbReference type="PANTHER" id="PTHR23028">
    <property type="entry name" value="ACETYLTRANSFERASE"/>
    <property type="match status" value="1"/>
</dbReference>
<dbReference type="InterPro" id="IPR002656">
    <property type="entry name" value="Acyl_transf_3_dom"/>
</dbReference>
<keyword evidence="2" id="KW-0472">Membrane</keyword>
<comment type="caution">
    <text evidence="4">The sequence shown here is derived from an EMBL/GenBank/DDBJ whole genome shotgun (WGS) entry which is preliminary data.</text>
</comment>
<evidence type="ECO:0000256" key="1">
    <source>
        <dbReference type="SAM" id="MobiDB-lite"/>
    </source>
</evidence>
<organism evidence="4 5">
    <name type="scientific">Phyllachora maydis</name>
    <dbReference type="NCBI Taxonomy" id="1825666"/>
    <lineage>
        <taxon>Eukaryota</taxon>
        <taxon>Fungi</taxon>
        <taxon>Dikarya</taxon>
        <taxon>Ascomycota</taxon>
        <taxon>Pezizomycotina</taxon>
        <taxon>Sordariomycetes</taxon>
        <taxon>Sordariomycetidae</taxon>
        <taxon>Phyllachorales</taxon>
        <taxon>Phyllachoraceae</taxon>
        <taxon>Phyllachora</taxon>
    </lineage>
</organism>
<gene>
    <name evidence="4" type="ORF">P8C59_004593</name>
</gene>
<keyword evidence="2" id="KW-0812">Transmembrane</keyword>
<accession>A0AAD9I3Q4</accession>
<evidence type="ECO:0000313" key="4">
    <source>
        <dbReference type="EMBL" id="KAK2070060.1"/>
    </source>
</evidence>
<dbReference type="GO" id="GO:0016747">
    <property type="term" value="F:acyltransferase activity, transferring groups other than amino-acyl groups"/>
    <property type="evidence" value="ECO:0007669"/>
    <property type="project" value="InterPro"/>
</dbReference>
<dbReference type="PANTHER" id="PTHR23028:SF128">
    <property type="entry name" value="ACYLTRANSFERASE 3 DOMAIN-CONTAINING PROTEIN"/>
    <property type="match status" value="1"/>
</dbReference>
<reference evidence="4" key="1">
    <citation type="journal article" date="2023" name="Mol. Plant Microbe Interact.">
        <title>Elucidating the Obligate Nature and Biological Capacity of an Invasive Fungal Corn Pathogen.</title>
        <authorList>
            <person name="MacCready J.S."/>
            <person name="Roggenkamp E.M."/>
            <person name="Gdanetz K."/>
            <person name="Chilvers M.I."/>
        </authorList>
    </citation>
    <scope>NUCLEOTIDE SEQUENCE</scope>
    <source>
        <strain evidence="4">PM02</strain>
    </source>
</reference>
<feature type="region of interest" description="Disordered" evidence="1">
    <location>
        <begin position="509"/>
        <end position="530"/>
    </location>
</feature>
<dbReference type="EMBL" id="JAQQPM010000003">
    <property type="protein sequence ID" value="KAK2070060.1"/>
    <property type="molecule type" value="Genomic_DNA"/>
</dbReference>
<keyword evidence="5" id="KW-1185">Reference proteome</keyword>
<dbReference type="InterPro" id="IPR050879">
    <property type="entry name" value="Acyltransferase_3"/>
</dbReference>
<feature type="transmembrane region" description="Helical" evidence="2">
    <location>
        <begin position="353"/>
        <end position="372"/>
    </location>
</feature>
<dbReference type="AlphaFoldDB" id="A0AAD9I3Q4"/>
<evidence type="ECO:0000259" key="3">
    <source>
        <dbReference type="Pfam" id="PF01757"/>
    </source>
</evidence>
<protein>
    <recommendedName>
        <fullName evidence="3">Acyltransferase 3 domain-containing protein</fullName>
    </recommendedName>
</protein>
<dbReference type="Pfam" id="PF01757">
    <property type="entry name" value="Acyl_transf_3"/>
    <property type="match status" value="1"/>
</dbReference>
<feature type="transmembrane region" description="Helical" evidence="2">
    <location>
        <begin position="182"/>
        <end position="201"/>
    </location>
</feature>
<name>A0AAD9I3Q4_9PEZI</name>
<sequence>MSNSNPKNIKWIEGIRGLTSGLVIVTHIARAWDYALFWPSDAPEVAPRLLQYPILRIPFQGRLGVPIFAFLTGFVCAYKPLKLAYQQGNPLAALHSVARSAFRRPPRLGFPAMIATFISFLLTCMGAYRTANRCDSFWVRWDAPNPVQTFGEEVRRLFHTTLETWTNTENVYDRHQWAMRPLLIGAFQVYIVLAATIGMRFKYRIMVHVLLMLYWLMNPMTLTETFGANLALGTLLAEFSLHRPTQNFISSHAHILTYIVTPTLIFAALCIGSYPHEHADWAEWSKNMHKMFVHPSDDNDSKIGTFLVPFGTDAPRRMSSAMVQLLAISVFLNPALRQMMSHRWLLWLGRHSFAVYLVHGTILRTVGMWIAYGISGQPWNPDTGSNEDGSPREPEWIPIKSWWHVRMATVVFVALTYLAAWAWMRWVDTACARATEWLEKRVFDEGNEEGGGHGARLENGYGKGYGKGEKGMPVALPYLDGHGLGHDKKPPVSLTFSNGFTNGSLKGYLKESPGLGGPRANDEGRIQLSP</sequence>
<keyword evidence="2" id="KW-1133">Transmembrane helix</keyword>
<feature type="domain" description="Acyltransferase 3" evidence="3">
    <location>
        <begin position="9"/>
        <end position="421"/>
    </location>
</feature>
<feature type="transmembrane region" description="Helical" evidence="2">
    <location>
        <begin position="253"/>
        <end position="274"/>
    </location>
</feature>